<accession>A0A072PMU1</accession>
<evidence type="ECO:0000313" key="3">
    <source>
        <dbReference type="Proteomes" id="UP000027920"/>
    </source>
</evidence>
<feature type="domain" description="Amidase" evidence="1">
    <location>
        <begin position="117"/>
        <end position="331"/>
    </location>
</feature>
<dbReference type="VEuPathDB" id="FungiDB:A1O9_02960"/>
<protein>
    <recommendedName>
        <fullName evidence="1">Amidase domain-containing protein</fullName>
    </recommendedName>
</protein>
<organism evidence="2 3">
    <name type="scientific">Exophiala aquamarina CBS 119918</name>
    <dbReference type="NCBI Taxonomy" id="1182545"/>
    <lineage>
        <taxon>Eukaryota</taxon>
        <taxon>Fungi</taxon>
        <taxon>Dikarya</taxon>
        <taxon>Ascomycota</taxon>
        <taxon>Pezizomycotina</taxon>
        <taxon>Eurotiomycetes</taxon>
        <taxon>Chaetothyriomycetidae</taxon>
        <taxon>Chaetothyriales</taxon>
        <taxon>Herpotrichiellaceae</taxon>
        <taxon>Exophiala</taxon>
    </lineage>
</organism>
<keyword evidence="3" id="KW-1185">Reference proteome</keyword>
<dbReference type="SUPFAM" id="SSF75304">
    <property type="entry name" value="Amidase signature (AS) enzymes"/>
    <property type="match status" value="1"/>
</dbReference>
<dbReference type="PANTHER" id="PTHR42678">
    <property type="entry name" value="AMIDASE"/>
    <property type="match status" value="1"/>
</dbReference>
<dbReference type="STRING" id="1182545.A0A072PMU1"/>
<dbReference type="InterPro" id="IPR036928">
    <property type="entry name" value="AS_sf"/>
</dbReference>
<evidence type="ECO:0000259" key="1">
    <source>
        <dbReference type="Pfam" id="PF01425"/>
    </source>
</evidence>
<proteinExistence type="predicted"/>
<dbReference type="AlphaFoldDB" id="A0A072PMU1"/>
<dbReference type="Pfam" id="PF01425">
    <property type="entry name" value="Amidase"/>
    <property type="match status" value="1"/>
</dbReference>
<gene>
    <name evidence="2" type="ORF">A1O9_02960</name>
</gene>
<dbReference type="OrthoDB" id="566138at2759"/>
<evidence type="ECO:0000313" key="2">
    <source>
        <dbReference type="EMBL" id="KEF61394.1"/>
    </source>
</evidence>
<dbReference type="Proteomes" id="UP000027920">
    <property type="component" value="Unassembled WGS sequence"/>
</dbReference>
<dbReference type="RefSeq" id="XP_013263984.1">
    <property type="nucleotide sequence ID" value="XM_013408530.1"/>
</dbReference>
<comment type="caution">
    <text evidence="2">The sequence shown here is derived from an EMBL/GenBank/DDBJ whole genome shotgun (WGS) entry which is preliminary data.</text>
</comment>
<dbReference type="GeneID" id="25277900"/>
<dbReference type="InterPro" id="IPR023631">
    <property type="entry name" value="Amidase_dom"/>
</dbReference>
<dbReference type="HOGENOM" id="CLU_009600_14_1_1"/>
<name>A0A072PMU1_9EURO</name>
<dbReference type="EMBL" id="AMGV01000002">
    <property type="protein sequence ID" value="KEF61394.1"/>
    <property type="molecule type" value="Genomic_DNA"/>
</dbReference>
<reference evidence="2 3" key="1">
    <citation type="submission" date="2013-03" db="EMBL/GenBank/DDBJ databases">
        <title>The Genome Sequence of Exophiala aquamarina CBS 119918.</title>
        <authorList>
            <consortium name="The Broad Institute Genomics Platform"/>
            <person name="Cuomo C."/>
            <person name="de Hoog S."/>
            <person name="Gorbushina A."/>
            <person name="Walker B."/>
            <person name="Young S.K."/>
            <person name="Zeng Q."/>
            <person name="Gargeya S."/>
            <person name="Fitzgerald M."/>
            <person name="Haas B."/>
            <person name="Abouelleil A."/>
            <person name="Allen A.W."/>
            <person name="Alvarado L."/>
            <person name="Arachchi H.M."/>
            <person name="Berlin A.M."/>
            <person name="Chapman S.B."/>
            <person name="Gainer-Dewar J."/>
            <person name="Goldberg J."/>
            <person name="Griggs A."/>
            <person name="Gujja S."/>
            <person name="Hansen M."/>
            <person name="Howarth C."/>
            <person name="Imamovic A."/>
            <person name="Ireland A."/>
            <person name="Larimer J."/>
            <person name="McCowan C."/>
            <person name="Murphy C."/>
            <person name="Pearson M."/>
            <person name="Poon T.W."/>
            <person name="Priest M."/>
            <person name="Roberts A."/>
            <person name="Saif S."/>
            <person name="Shea T."/>
            <person name="Sisk P."/>
            <person name="Sykes S."/>
            <person name="Wortman J."/>
            <person name="Nusbaum C."/>
            <person name="Birren B."/>
        </authorList>
    </citation>
    <scope>NUCLEOTIDE SEQUENCE [LARGE SCALE GENOMIC DNA]</scope>
    <source>
        <strain evidence="2 3">CBS 119918</strain>
    </source>
</reference>
<dbReference type="Gene3D" id="3.90.1300.10">
    <property type="entry name" value="Amidase signature (AS) domain"/>
    <property type="match status" value="1"/>
</dbReference>
<sequence>MNSIISWRFGGRPATNHRRQLTNSPAGQQHVPEYLRVDSLRTHDIFEITVSDLAQSFERQVFSIVEYTEFCIRRISVLNPYLEAVIKINPDALTIAKALDDERVSGRPLGSLHGALLGNVVPNDAFTASMLRKAGAVIIGHANMSEWASCRSKLYSTGYSPRGGQTRNPYDLRKGPFGSSSGSAVAVAANLLPLAFGTETDTSIIGPASINGVVGIKPTVGLTSRTGVIPISENMGSVGSFGRTVADAAAGLDAICGADPEDPFTQSPDRRQNSPYSRFLSTSDVLKGARFGRPYKKCWKLTPQCCKFVALELFEALEEAGAEIIDVELPRTLGQGIRPTRHVRLDSTEGPSPNTLPAFPSGQDNLLKIIQSHGLKDETYHSALAHIHKQTRENGLDAALSGYDALMFCDRKGVGQQYAAQAGYPVICIPIGLDDNGMPVSISVQHSAWKEAELVKWSSANCLRGDISTIGFQRDKIRWNAAEAMMLKNGIPVV</sequence>
<dbReference type="PANTHER" id="PTHR42678:SF37">
    <property type="entry name" value="AMIDASE C869.01-RELATED"/>
    <property type="match status" value="1"/>
</dbReference>